<proteinExistence type="predicted"/>
<feature type="non-terminal residue" evidence="1">
    <location>
        <position position="51"/>
    </location>
</feature>
<dbReference type="Proteomes" id="UP000265520">
    <property type="component" value="Unassembled WGS sequence"/>
</dbReference>
<dbReference type="AlphaFoldDB" id="A0A392QEF2"/>
<evidence type="ECO:0000313" key="1">
    <source>
        <dbReference type="EMBL" id="MCI22269.1"/>
    </source>
</evidence>
<reference evidence="1 2" key="1">
    <citation type="journal article" date="2018" name="Front. Plant Sci.">
        <title>Red Clover (Trifolium pratense) and Zigzag Clover (T. medium) - A Picture of Genomic Similarities and Differences.</title>
        <authorList>
            <person name="Dluhosova J."/>
            <person name="Istvanek J."/>
            <person name="Nedelnik J."/>
            <person name="Repkova J."/>
        </authorList>
    </citation>
    <scope>NUCLEOTIDE SEQUENCE [LARGE SCALE GENOMIC DNA]</scope>
    <source>
        <strain evidence="2">cv. 10/8</strain>
        <tissue evidence="1">Leaf</tissue>
    </source>
</reference>
<name>A0A392QEF2_9FABA</name>
<comment type="caution">
    <text evidence="1">The sequence shown here is derived from an EMBL/GenBank/DDBJ whole genome shotgun (WGS) entry which is preliminary data.</text>
</comment>
<organism evidence="1 2">
    <name type="scientific">Trifolium medium</name>
    <dbReference type="NCBI Taxonomy" id="97028"/>
    <lineage>
        <taxon>Eukaryota</taxon>
        <taxon>Viridiplantae</taxon>
        <taxon>Streptophyta</taxon>
        <taxon>Embryophyta</taxon>
        <taxon>Tracheophyta</taxon>
        <taxon>Spermatophyta</taxon>
        <taxon>Magnoliopsida</taxon>
        <taxon>eudicotyledons</taxon>
        <taxon>Gunneridae</taxon>
        <taxon>Pentapetalae</taxon>
        <taxon>rosids</taxon>
        <taxon>fabids</taxon>
        <taxon>Fabales</taxon>
        <taxon>Fabaceae</taxon>
        <taxon>Papilionoideae</taxon>
        <taxon>50 kb inversion clade</taxon>
        <taxon>NPAAA clade</taxon>
        <taxon>Hologalegina</taxon>
        <taxon>IRL clade</taxon>
        <taxon>Trifolieae</taxon>
        <taxon>Trifolium</taxon>
    </lineage>
</organism>
<evidence type="ECO:0000313" key="2">
    <source>
        <dbReference type="Proteomes" id="UP000265520"/>
    </source>
</evidence>
<dbReference type="EMBL" id="LXQA010129543">
    <property type="protein sequence ID" value="MCI22269.1"/>
    <property type="molecule type" value="Genomic_DNA"/>
</dbReference>
<keyword evidence="2" id="KW-1185">Reference proteome</keyword>
<accession>A0A392QEF2</accession>
<sequence length="51" mass="5677">MASMDMPIVAAVWDKLEWSIEAADKETEATDVAEAGNELYHNCCFYPCHGI</sequence>
<protein>
    <submittedName>
        <fullName evidence="1">Uncharacterized protein</fullName>
    </submittedName>
</protein>